<dbReference type="RefSeq" id="WP_345102878.1">
    <property type="nucleotide sequence ID" value="NZ_BAABCV010000005.1"/>
</dbReference>
<dbReference type="Gene3D" id="3.40.630.30">
    <property type="match status" value="1"/>
</dbReference>
<reference evidence="5" key="1">
    <citation type="journal article" date="2019" name="Int. J. Syst. Evol. Microbiol.">
        <title>The Global Catalogue of Microorganisms (GCM) 10K type strain sequencing project: providing services to taxonomists for standard genome sequencing and annotation.</title>
        <authorList>
            <consortium name="The Broad Institute Genomics Platform"/>
            <consortium name="The Broad Institute Genome Sequencing Center for Infectious Disease"/>
            <person name="Wu L."/>
            <person name="Ma J."/>
        </authorList>
    </citation>
    <scope>NUCLEOTIDE SEQUENCE [LARGE SCALE GENOMIC DNA]</scope>
    <source>
        <strain evidence="5">JCM 17085</strain>
    </source>
</reference>
<dbReference type="EMBL" id="BAABCV010000005">
    <property type="protein sequence ID" value="GAA4094683.1"/>
    <property type="molecule type" value="Genomic_DNA"/>
</dbReference>
<evidence type="ECO:0000256" key="2">
    <source>
        <dbReference type="ARBA" id="ARBA00023315"/>
    </source>
</evidence>
<keyword evidence="1" id="KW-0808">Transferase</keyword>
<evidence type="ECO:0000313" key="5">
    <source>
        <dbReference type="Proteomes" id="UP001500841"/>
    </source>
</evidence>
<dbReference type="Proteomes" id="UP001500841">
    <property type="component" value="Unassembled WGS sequence"/>
</dbReference>
<dbReference type="InterPro" id="IPR016181">
    <property type="entry name" value="Acyl_CoA_acyltransferase"/>
</dbReference>
<dbReference type="InterPro" id="IPR050680">
    <property type="entry name" value="YpeA/RimI_acetyltransf"/>
</dbReference>
<name>A0ABP7WQX8_9SPHI</name>
<evidence type="ECO:0000256" key="1">
    <source>
        <dbReference type="ARBA" id="ARBA00022679"/>
    </source>
</evidence>
<comment type="caution">
    <text evidence="4">The sequence shown here is derived from an EMBL/GenBank/DDBJ whole genome shotgun (WGS) entry which is preliminary data.</text>
</comment>
<proteinExistence type="predicted"/>
<dbReference type="Pfam" id="PF08445">
    <property type="entry name" value="FR47"/>
    <property type="match status" value="1"/>
</dbReference>
<dbReference type="InterPro" id="IPR013653">
    <property type="entry name" value="GCN5-like_dom"/>
</dbReference>
<gene>
    <name evidence="4" type="ORF">GCM10022392_16880</name>
</gene>
<dbReference type="CDD" id="cd04301">
    <property type="entry name" value="NAT_SF"/>
    <property type="match status" value="1"/>
</dbReference>
<dbReference type="SUPFAM" id="SSF55729">
    <property type="entry name" value="Acyl-CoA N-acyltransferases (Nat)"/>
    <property type="match status" value="1"/>
</dbReference>
<dbReference type="PANTHER" id="PTHR43420:SF3">
    <property type="entry name" value="N-ACETYLTRANSFERASE DOMAIN-CONTAINING PROTEIN"/>
    <property type="match status" value="1"/>
</dbReference>
<protein>
    <submittedName>
        <fullName evidence="4">GNAT family N-acetyltransferase</fullName>
    </submittedName>
</protein>
<sequence length="226" mass="25416">MEHVLDNPAYNALATGNQNLSNGNTQIKYFNKEVAPFVGLKNTSTENFNALYDILPHDGPFVFVPAKVTDIPSPWQTLAAIPGYQMVYKGEILPVDNANLTNLTDEHIPQMLELTQLTNPGPFAERTIDFGHYVGIFDGDKLAAMAGQRMNPVPYAEISAVCTHPDYTGKGYARQLLAFHINRIKREGNIPFLHVRADNERAIKVYHSLGFEMRSEVYFYVIKKQL</sequence>
<dbReference type="PROSITE" id="PS51186">
    <property type="entry name" value="GNAT"/>
    <property type="match status" value="1"/>
</dbReference>
<dbReference type="PANTHER" id="PTHR43420">
    <property type="entry name" value="ACETYLTRANSFERASE"/>
    <property type="match status" value="1"/>
</dbReference>
<keyword evidence="2" id="KW-0012">Acyltransferase</keyword>
<dbReference type="InterPro" id="IPR000182">
    <property type="entry name" value="GNAT_dom"/>
</dbReference>
<feature type="domain" description="N-acetyltransferase" evidence="3">
    <location>
        <begin position="98"/>
        <end position="226"/>
    </location>
</feature>
<evidence type="ECO:0000313" key="4">
    <source>
        <dbReference type="EMBL" id="GAA4094683.1"/>
    </source>
</evidence>
<keyword evidence="5" id="KW-1185">Reference proteome</keyword>
<accession>A0ABP7WQX8</accession>
<organism evidence="4 5">
    <name type="scientific">Mucilaginibacter panaciglaebae</name>
    <dbReference type="NCBI Taxonomy" id="502331"/>
    <lineage>
        <taxon>Bacteria</taxon>
        <taxon>Pseudomonadati</taxon>
        <taxon>Bacteroidota</taxon>
        <taxon>Sphingobacteriia</taxon>
        <taxon>Sphingobacteriales</taxon>
        <taxon>Sphingobacteriaceae</taxon>
        <taxon>Mucilaginibacter</taxon>
    </lineage>
</organism>
<evidence type="ECO:0000259" key="3">
    <source>
        <dbReference type="PROSITE" id="PS51186"/>
    </source>
</evidence>